<evidence type="ECO:0000256" key="5">
    <source>
        <dbReference type="ARBA" id="ARBA00023136"/>
    </source>
</evidence>
<dbReference type="RefSeq" id="WP_347437750.1">
    <property type="nucleotide sequence ID" value="NZ_CP089291.1"/>
</dbReference>
<proteinExistence type="inferred from homology"/>
<dbReference type="PANTHER" id="PTHR23291:SF50">
    <property type="entry name" value="PROTEIN LIFEGUARD 4"/>
    <property type="match status" value="1"/>
</dbReference>
<feature type="transmembrane region" description="Helical" evidence="6">
    <location>
        <begin position="125"/>
        <end position="149"/>
    </location>
</feature>
<keyword evidence="4 6" id="KW-1133">Transmembrane helix</keyword>
<dbReference type="InterPro" id="IPR006214">
    <property type="entry name" value="Bax_inhibitor_1-related"/>
</dbReference>
<evidence type="ECO:0000256" key="6">
    <source>
        <dbReference type="RuleBase" id="RU004379"/>
    </source>
</evidence>
<sequence>MYDYGSVSQRQYGPARVLPSFFLSLLIGTIGLYAGQFVPGAFFLPLSIIEVVMIFAATFMRRRRAVGFAFVYTFTFISGMTLFPIVYNFAYQYGIDIIYRAFLVTVIAFGGAAAYAAISKANFNFLGGFLFMGVLALVGMGIVNIFIPFSTQAEMIYSVIGILIFIGYVLFDVSRIARYGVAQEDVPLVVLSLYLDFVNLFIFILRFFGVSLRRD</sequence>
<name>A0ABY4CKM0_9BACL</name>
<dbReference type="Pfam" id="PF01027">
    <property type="entry name" value="Bax1-I"/>
    <property type="match status" value="1"/>
</dbReference>
<evidence type="ECO:0000256" key="2">
    <source>
        <dbReference type="ARBA" id="ARBA00010350"/>
    </source>
</evidence>
<dbReference type="EMBL" id="CP089291">
    <property type="protein sequence ID" value="UOF91060.1"/>
    <property type="molecule type" value="Genomic_DNA"/>
</dbReference>
<comment type="similarity">
    <text evidence="2 6">Belongs to the BI1 family.</text>
</comment>
<evidence type="ECO:0000313" key="7">
    <source>
        <dbReference type="EMBL" id="UOF91060.1"/>
    </source>
</evidence>
<evidence type="ECO:0000256" key="3">
    <source>
        <dbReference type="ARBA" id="ARBA00022692"/>
    </source>
</evidence>
<keyword evidence="5 6" id="KW-0472">Membrane</keyword>
<dbReference type="CDD" id="cd10432">
    <property type="entry name" value="BI-1-like_bacterial"/>
    <property type="match status" value="1"/>
</dbReference>
<accession>A0ABY4CKM0</accession>
<evidence type="ECO:0000313" key="8">
    <source>
        <dbReference type="Proteomes" id="UP000830167"/>
    </source>
</evidence>
<evidence type="ECO:0000256" key="4">
    <source>
        <dbReference type="ARBA" id="ARBA00022989"/>
    </source>
</evidence>
<feature type="transmembrane region" description="Helical" evidence="6">
    <location>
        <begin position="155"/>
        <end position="174"/>
    </location>
</feature>
<feature type="transmembrane region" description="Helical" evidence="6">
    <location>
        <begin position="97"/>
        <end position="118"/>
    </location>
</feature>
<feature type="transmembrane region" description="Helical" evidence="6">
    <location>
        <begin position="66"/>
        <end position="91"/>
    </location>
</feature>
<comment type="subcellular location">
    <subcellularLocation>
        <location evidence="1">Membrane</location>
        <topology evidence="1">Multi-pass membrane protein</topology>
    </subcellularLocation>
</comment>
<gene>
    <name evidence="7" type="ORF">LSG31_02015</name>
</gene>
<feature type="transmembrane region" description="Helical" evidence="6">
    <location>
        <begin position="41"/>
        <end position="59"/>
    </location>
</feature>
<organism evidence="7 8">
    <name type="scientific">Fodinisporobacter ferrooxydans</name>
    <dbReference type="NCBI Taxonomy" id="2901836"/>
    <lineage>
        <taxon>Bacteria</taxon>
        <taxon>Bacillati</taxon>
        <taxon>Bacillota</taxon>
        <taxon>Bacilli</taxon>
        <taxon>Bacillales</taxon>
        <taxon>Alicyclobacillaceae</taxon>
        <taxon>Fodinisporobacter</taxon>
    </lineage>
</organism>
<protein>
    <submittedName>
        <fullName evidence="7">Bax inhibitor-1/YccA family protein</fullName>
    </submittedName>
</protein>
<keyword evidence="3 6" id="KW-0812">Transmembrane</keyword>
<feature type="transmembrane region" description="Helical" evidence="6">
    <location>
        <begin position="17"/>
        <end position="35"/>
    </location>
</feature>
<evidence type="ECO:0000256" key="1">
    <source>
        <dbReference type="ARBA" id="ARBA00004141"/>
    </source>
</evidence>
<dbReference type="Proteomes" id="UP000830167">
    <property type="component" value="Chromosome"/>
</dbReference>
<feature type="transmembrane region" description="Helical" evidence="6">
    <location>
        <begin position="186"/>
        <end position="208"/>
    </location>
</feature>
<dbReference type="PANTHER" id="PTHR23291">
    <property type="entry name" value="BAX INHIBITOR-RELATED"/>
    <property type="match status" value="1"/>
</dbReference>
<reference evidence="7" key="1">
    <citation type="submission" date="2021-12" db="EMBL/GenBank/DDBJ databases">
        <title>Alicyclobacillaceae gen. nov., sp. nov., isolated from chalcocite enrichment system.</title>
        <authorList>
            <person name="Jiang Z."/>
        </authorList>
    </citation>
    <scope>NUCLEOTIDE SEQUENCE</scope>
    <source>
        <strain evidence="7">MYW30-H2</strain>
    </source>
</reference>
<keyword evidence="8" id="KW-1185">Reference proteome</keyword>